<accession>A0A9N9X334</accession>
<name>A0A9N9X334_PHACE</name>
<reference evidence="2" key="1">
    <citation type="submission" date="2022-01" db="EMBL/GenBank/DDBJ databases">
        <authorList>
            <person name="King R."/>
        </authorList>
    </citation>
    <scope>NUCLEOTIDE SEQUENCE</scope>
</reference>
<dbReference type="AlphaFoldDB" id="A0A9N9X334"/>
<dbReference type="Proteomes" id="UP001153737">
    <property type="component" value="Chromosome 3"/>
</dbReference>
<protein>
    <submittedName>
        <fullName evidence="2">Uncharacterized protein</fullName>
    </submittedName>
</protein>
<keyword evidence="3" id="KW-1185">Reference proteome</keyword>
<reference evidence="2" key="2">
    <citation type="submission" date="2022-10" db="EMBL/GenBank/DDBJ databases">
        <authorList>
            <consortium name="ENA_rothamsted_submissions"/>
            <consortium name="culmorum"/>
            <person name="King R."/>
        </authorList>
    </citation>
    <scope>NUCLEOTIDE SEQUENCE</scope>
</reference>
<evidence type="ECO:0000313" key="3">
    <source>
        <dbReference type="Proteomes" id="UP001153737"/>
    </source>
</evidence>
<dbReference type="OrthoDB" id="6758171at2759"/>
<feature type="compositionally biased region" description="Basic and acidic residues" evidence="1">
    <location>
        <begin position="231"/>
        <end position="244"/>
    </location>
</feature>
<feature type="compositionally biased region" description="Basic and acidic residues" evidence="1">
    <location>
        <begin position="275"/>
        <end position="286"/>
    </location>
</feature>
<evidence type="ECO:0000313" key="2">
    <source>
        <dbReference type="EMBL" id="CAG9819999.1"/>
    </source>
</evidence>
<gene>
    <name evidence="2" type="ORF">PHAECO_LOCUS7226</name>
</gene>
<evidence type="ECO:0000256" key="1">
    <source>
        <dbReference type="SAM" id="MobiDB-lite"/>
    </source>
</evidence>
<feature type="compositionally biased region" description="Basic and acidic residues" evidence="1">
    <location>
        <begin position="182"/>
        <end position="195"/>
    </location>
</feature>
<feature type="region of interest" description="Disordered" evidence="1">
    <location>
        <begin position="182"/>
        <end position="286"/>
    </location>
</feature>
<dbReference type="EMBL" id="OU896709">
    <property type="protein sequence ID" value="CAG9819999.1"/>
    <property type="molecule type" value="Genomic_DNA"/>
</dbReference>
<proteinExistence type="predicted"/>
<sequence>MVIRRVNTLTLNFKNVRKKPSNTNLHMWIKNVLKCTVDQIVGIQFDHVKHKIFLKLVSNWQMQAILQKFNDGIVKYVEDGEEFDVYITEDTDDILIKIFDFPLELENNKIKEKMSQYGVVRSMRKEKYAEEGLFNVETGIRSMWISMKKPIPSYITIEGCTSLITYANQLSQDIEVIVNNEEVHHEEEEKEKSGESLDSELESETIGDIISPTPKWQEVKTKNTGLKKKKREEMETSSEEERKVPKLTIKLPPKAGRSSNGNEKPHEGNFGNIDIGERSWKKDPFF</sequence>
<organism evidence="2 3">
    <name type="scientific">Phaedon cochleariae</name>
    <name type="common">Mustard beetle</name>
    <dbReference type="NCBI Taxonomy" id="80249"/>
    <lineage>
        <taxon>Eukaryota</taxon>
        <taxon>Metazoa</taxon>
        <taxon>Ecdysozoa</taxon>
        <taxon>Arthropoda</taxon>
        <taxon>Hexapoda</taxon>
        <taxon>Insecta</taxon>
        <taxon>Pterygota</taxon>
        <taxon>Neoptera</taxon>
        <taxon>Endopterygota</taxon>
        <taxon>Coleoptera</taxon>
        <taxon>Polyphaga</taxon>
        <taxon>Cucujiformia</taxon>
        <taxon>Chrysomeloidea</taxon>
        <taxon>Chrysomelidae</taxon>
        <taxon>Chrysomelinae</taxon>
        <taxon>Chrysomelini</taxon>
        <taxon>Phaedon</taxon>
    </lineage>
</organism>